<protein>
    <submittedName>
        <fullName evidence="6">D-alanine--D-alanine ligase</fullName>
    </submittedName>
</protein>
<keyword evidence="3" id="KW-0961">Cell wall biogenesis/degradation</keyword>
<dbReference type="GO" id="GO:0005524">
    <property type="term" value="F:ATP binding"/>
    <property type="evidence" value="ECO:0007669"/>
    <property type="project" value="UniProtKB-UniRule"/>
</dbReference>
<dbReference type="PANTHER" id="PTHR23132:SF23">
    <property type="entry name" value="D-ALANINE--D-ALANINE LIGASE B"/>
    <property type="match status" value="1"/>
</dbReference>
<keyword evidence="4" id="KW-0067">ATP-binding</keyword>
<dbReference type="Gene3D" id="3.40.50.20">
    <property type="match status" value="1"/>
</dbReference>
<dbReference type="Gene3D" id="3.30.70.360">
    <property type="match status" value="1"/>
</dbReference>
<dbReference type="InterPro" id="IPR013815">
    <property type="entry name" value="ATP_grasp_subdomain_1"/>
</dbReference>
<dbReference type="RefSeq" id="WP_069643258.1">
    <property type="nucleotide sequence ID" value="NZ_MIJE01000030.1"/>
</dbReference>
<accession>A0A1E5G1A0</accession>
<dbReference type="InterPro" id="IPR011761">
    <property type="entry name" value="ATP-grasp"/>
</dbReference>
<evidence type="ECO:0000256" key="1">
    <source>
        <dbReference type="ARBA" id="ARBA00010871"/>
    </source>
</evidence>
<comment type="similarity">
    <text evidence="1">Belongs to the D-alanine--D-alanine ligase family.</text>
</comment>
<sequence length="714" mass="80827">MKIAIIYNRDSQAVINLFGKQNREKYGLQTINRIKNALKAQGHQVQAFEGDKNIIRKLEEFMPSVISGERPGLVFNLSYGIQGRARYTHIPSILEMLGIPYVGSGPESHGIALDKVVTKMILIQKGLPTPKFAVLEKPDDPLDEALSYPMIVKPRDEAVSFGLKVVRNEQELREGVKFIYDTFNGPTLVEEFIEGMEVNVGLLGNQPVEALPPVELQFGEGEQIYTYEDKTKQSGRTVQHVCPANLSPEQSEQVQKLAIDAFKAIGLFDSARVDFRIDKEGNPYILEINSLASLGLGGSYVYAANYVGLDYDKLVNRLVDVASQRYFGTPLASQLQTRTRDKRQAVFTYLTKNRDKIEEELKLWTNISSRTEDAVGLSTIVRKLDERLQKIGLHLSDELSNRRSVWTWETEEQKKEGTLLVFPIDIPIERRVYPVPFRKDPEWLHGEGIASSRAGIITVLYALSALKIIKKLKGKKIGVLAYSDEGRGMRYSNTYLQMAASNYEQVLVMNPGIYQGKVVDQRRGSRKYKVVIDGSSMRVGSKVKKDVMSWFMERYDQISQLNRPEDKLSVAVLDIHSDRYSILLSHRLQANIYVNYLNSKHADLVEKRLKEIFVVQDKEIHSNLEKLEERAPLIRNRSTKKLIEQLKSISEEWQLPFGVDSSLLPSAAGVVPTKTPVLCGLAPASKDIYTPDEAIHRGELLQRLLLLTLYLLKD</sequence>
<dbReference type="PANTHER" id="PTHR23132">
    <property type="entry name" value="D-ALANINE--D-ALANINE LIGASE"/>
    <property type="match status" value="1"/>
</dbReference>
<dbReference type="EMBL" id="MIJE01000030">
    <property type="protein sequence ID" value="OEF96675.1"/>
    <property type="molecule type" value="Genomic_DNA"/>
</dbReference>
<evidence type="ECO:0000313" key="7">
    <source>
        <dbReference type="Proteomes" id="UP000094296"/>
    </source>
</evidence>
<dbReference type="SUPFAM" id="SSF53187">
    <property type="entry name" value="Zn-dependent exopeptidases"/>
    <property type="match status" value="1"/>
</dbReference>
<organism evidence="6 7">
    <name type="scientific">Desulfuribacillus alkaliarsenatis</name>
    <dbReference type="NCBI Taxonomy" id="766136"/>
    <lineage>
        <taxon>Bacteria</taxon>
        <taxon>Bacillati</taxon>
        <taxon>Bacillota</taxon>
        <taxon>Desulfuribacillia</taxon>
        <taxon>Desulfuribacillales</taxon>
        <taxon>Desulfuribacillaceae</taxon>
        <taxon>Desulfuribacillus</taxon>
    </lineage>
</organism>
<proteinExistence type="inferred from homology"/>
<evidence type="ECO:0000259" key="5">
    <source>
        <dbReference type="PROSITE" id="PS50975"/>
    </source>
</evidence>
<name>A0A1E5G1A0_9FIRM</name>
<dbReference type="InterPro" id="IPR016185">
    <property type="entry name" value="PreATP-grasp_dom_sf"/>
</dbReference>
<dbReference type="AlphaFoldDB" id="A0A1E5G1A0"/>
<dbReference type="GO" id="GO:0071555">
    <property type="term" value="P:cell wall organization"/>
    <property type="evidence" value="ECO:0007669"/>
    <property type="project" value="UniProtKB-KW"/>
</dbReference>
<dbReference type="Pfam" id="PF07478">
    <property type="entry name" value="Dala_Dala_lig_C"/>
    <property type="match status" value="1"/>
</dbReference>
<dbReference type="InterPro" id="IPR011095">
    <property type="entry name" value="Dala_Dala_lig_C"/>
</dbReference>
<dbReference type="PROSITE" id="PS50975">
    <property type="entry name" value="ATP_GRASP"/>
    <property type="match status" value="1"/>
</dbReference>
<dbReference type="Gene3D" id="3.30.470.20">
    <property type="entry name" value="ATP-grasp fold, B domain"/>
    <property type="match status" value="1"/>
</dbReference>
<dbReference type="Proteomes" id="UP000094296">
    <property type="component" value="Unassembled WGS sequence"/>
</dbReference>
<dbReference type="STRING" id="766136.BHF68_06245"/>
<keyword evidence="7" id="KW-1185">Reference proteome</keyword>
<feature type="domain" description="ATP-grasp" evidence="5">
    <location>
        <begin position="119"/>
        <end position="320"/>
    </location>
</feature>
<evidence type="ECO:0000256" key="4">
    <source>
        <dbReference type="PROSITE-ProRule" id="PRU00409"/>
    </source>
</evidence>
<keyword evidence="4" id="KW-0547">Nucleotide-binding</keyword>
<dbReference type="SUPFAM" id="SSF56059">
    <property type="entry name" value="Glutathione synthetase ATP-binding domain-like"/>
    <property type="match status" value="1"/>
</dbReference>
<keyword evidence="2 6" id="KW-0436">Ligase</keyword>
<dbReference type="Gene3D" id="3.40.630.10">
    <property type="entry name" value="Zn peptidases"/>
    <property type="match status" value="1"/>
</dbReference>
<dbReference type="GO" id="GO:0008716">
    <property type="term" value="F:D-alanine-D-alanine ligase activity"/>
    <property type="evidence" value="ECO:0007669"/>
    <property type="project" value="InterPro"/>
</dbReference>
<evidence type="ECO:0000256" key="2">
    <source>
        <dbReference type="ARBA" id="ARBA00022598"/>
    </source>
</evidence>
<comment type="caution">
    <text evidence="6">The sequence shown here is derived from an EMBL/GenBank/DDBJ whole genome shotgun (WGS) entry which is preliminary data.</text>
</comment>
<dbReference type="GO" id="GO:0046872">
    <property type="term" value="F:metal ion binding"/>
    <property type="evidence" value="ECO:0007669"/>
    <property type="project" value="InterPro"/>
</dbReference>
<dbReference type="SUPFAM" id="SSF52440">
    <property type="entry name" value="PreATP-grasp domain"/>
    <property type="match status" value="1"/>
</dbReference>
<reference evidence="6 7" key="1">
    <citation type="submission" date="2016-09" db="EMBL/GenBank/DDBJ databases">
        <title>Draft genome sequence for the type strain of Desulfuribacillus alkaliarsenatis AHT28, an obligately anaerobic, sulfidogenic bacterium isolated from Russian soda lake sediments.</title>
        <authorList>
            <person name="Abin C.A."/>
            <person name="Hollibaugh J.T."/>
        </authorList>
    </citation>
    <scope>NUCLEOTIDE SEQUENCE [LARGE SCALE GENOMIC DNA]</scope>
    <source>
        <strain evidence="6 7">AHT28</strain>
    </source>
</reference>
<evidence type="ECO:0000256" key="3">
    <source>
        <dbReference type="ARBA" id="ARBA00023316"/>
    </source>
</evidence>
<gene>
    <name evidence="6" type="ORF">BHF68_06245</name>
</gene>
<evidence type="ECO:0000313" key="6">
    <source>
        <dbReference type="EMBL" id="OEF96675.1"/>
    </source>
</evidence>
<dbReference type="Gene3D" id="3.30.1490.20">
    <property type="entry name" value="ATP-grasp fold, A domain"/>
    <property type="match status" value="1"/>
</dbReference>
<dbReference type="OrthoDB" id="9813261at2"/>